<sequence length="78" mass="9048">PRPHRVPTDFITSCAQIALERNYFLFNDEFFAQIKGVAMGAIFVPDIANLYLATFEEYTIYKEGNPYGNYITKWLGYL</sequence>
<accession>A0AAV7R0E9</accession>
<name>A0AAV7R0E9_PLEWA</name>
<comment type="caution">
    <text evidence="1">The sequence shown here is derived from an EMBL/GenBank/DDBJ whole genome shotgun (WGS) entry which is preliminary data.</text>
</comment>
<evidence type="ECO:0000313" key="2">
    <source>
        <dbReference type="Proteomes" id="UP001066276"/>
    </source>
</evidence>
<reference evidence="1" key="1">
    <citation type="journal article" date="2022" name="bioRxiv">
        <title>Sequencing and chromosome-scale assembly of the giantPleurodeles waltlgenome.</title>
        <authorList>
            <person name="Brown T."/>
            <person name="Elewa A."/>
            <person name="Iarovenko S."/>
            <person name="Subramanian E."/>
            <person name="Araus A.J."/>
            <person name="Petzold A."/>
            <person name="Susuki M."/>
            <person name="Suzuki K.-i.T."/>
            <person name="Hayashi T."/>
            <person name="Toyoda A."/>
            <person name="Oliveira C."/>
            <person name="Osipova E."/>
            <person name="Leigh N.D."/>
            <person name="Simon A."/>
            <person name="Yun M.H."/>
        </authorList>
    </citation>
    <scope>NUCLEOTIDE SEQUENCE</scope>
    <source>
        <strain evidence="1">20211129_DDA</strain>
        <tissue evidence="1">Liver</tissue>
    </source>
</reference>
<feature type="non-terminal residue" evidence="1">
    <location>
        <position position="1"/>
    </location>
</feature>
<organism evidence="1 2">
    <name type="scientific">Pleurodeles waltl</name>
    <name type="common">Iberian ribbed newt</name>
    <dbReference type="NCBI Taxonomy" id="8319"/>
    <lineage>
        <taxon>Eukaryota</taxon>
        <taxon>Metazoa</taxon>
        <taxon>Chordata</taxon>
        <taxon>Craniata</taxon>
        <taxon>Vertebrata</taxon>
        <taxon>Euteleostomi</taxon>
        <taxon>Amphibia</taxon>
        <taxon>Batrachia</taxon>
        <taxon>Caudata</taxon>
        <taxon>Salamandroidea</taxon>
        <taxon>Salamandridae</taxon>
        <taxon>Pleurodelinae</taxon>
        <taxon>Pleurodeles</taxon>
    </lineage>
</organism>
<gene>
    <name evidence="1" type="ORF">NDU88_012564</name>
</gene>
<dbReference type="PANTHER" id="PTHR21301">
    <property type="entry name" value="REVERSE TRANSCRIPTASE"/>
    <property type="match status" value="1"/>
</dbReference>
<feature type="non-terminal residue" evidence="1">
    <location>
        <position position="78"/>
    </location>
</feature>
<dbReference type="EMBL" id="JANPWB010000010">
    <property type="protein sequence ID" value="KAJ1146286.1"/>
    <property type="molecule type" value="Genomic_DNA"/>
</dbReference>
<dbReference type="AlphaFoldDB" id="A0AAV7R0E9"/>
<dbReference type="Proteomes" id="UP001066276">
    <property type="component" value="Chromosome 6"/>
</dbReference>
<dbReference type="PANTHER" id="PTHR21301:SF12">
    <property type="match status" value="1"/>
</dbReference>
<proteinExistence type="predicted"/>
<keyword evidence="2" id="KW-1185">Reference proteome</keyword>
<evidence type="ECO:0000313" key="1">
    <source>
        <dbReference type="EMBL" id="KAJ1146286.1"/>
    </source>
</evidence>
<protein>
    <submittedName>
        <fullName evidence="1">Uncharacterized protein</fullName>
    </submittedName>
</protein>